<sequence>MSGSAQCAASYDSYVQQNREKGFRCPANEDDNETSTAVGQDCHAPTDSKSVERERAPQRSMAKGRKYEPLENGGEGGGDEGYAASVRLQAAQRLERRAKRFMYVAVGLLVLSLLALMGAAVVRRPSMLECDQMVSPWSSLWPAVEHTEGDLVNYFNHTSIYRGPPSLERETAWNSLWYHHAMPVSKEGIYALNRTDPDLYYEVIGSDPEEPTYGAIAEVFHQLHCLNLIRQHSWPLEQFSKDWGELYPDFLWDNPVLGRMHVDHCFEALRLSLMCYSDITPVLNEHFDDPDFDRKADFNTHHKCRNFDRIVEYVEGLGYDIPPPAALLNEEKGQEQHAHGARRFVTPLEGGNDPIHSSNDRHVEHLVAHRVLGALAQVALPVQPDNLDDRHGHAPEPHDRVDEHPGGDLAASRAASGPVQSSAQEQADVGKRQQADAKVDQREPHDFERVHENVANDEDVVDAGDDAVQRGWPSGLEMLLIAGDGQRDQNNVDETRRRKWRGL</sequence>
<feature type="compositionally biased region" description="Acidic residues" evidence="3">
    <location>
        <begin position="455"/>
        <end position="465"/>
    </location>
</feature>
<keyword evidence="4" id="KW-0472">Membrane</keyword>
<feature type="region of interest" description="Disordered" evidence="3">
    <location>
        <begin position="22"/>
        <end position="81"/>
    </location>
</feature>
<gene>
    <name evidence="5" type="ORF">LLEC1_03719</name>
</gene>
<name>A0A179I4N1_CORDF</name>
<dbReference type="Pfam" id="PF11807">
    <property type="entry name" value="UstYa"/>
    <property type="match status" value="1"/>
</dbReference>
<evidence type="ECO:0000256" key="2">
    <source>
        <dbReference type="ARBA" id="ARBA00035112"/>
    </source>
</evidence>
<evidence type="ECO:0000256" key="4">
    <source>
        <dbReference type="SAM" id="Phobius"/>
    </source>
</evidence>
<evidence type="ECO:0000256" key="1">
    <source>
        <dbReference type="ARBA" id="ARBA00004685"/>
    </source>
</evidence>
<evidence type="ECO:0000256" key="3">
    <source>
        <dbReference type="SAM" id="MobiDB-lite"/>
    </source>
</evidence>
<protein>
    <recommendedName>
        <fullName evidence="7">Tat pathway signal sequence</fullName>
    </recommendedName>
</protein>
<dbReference type="PANTHER" id="PTHR33365:SF4">
    <property type="entry name" value="CYCLOCHLOROTINE BIOSYNTHESIS PROTEIN O"/>
    <property type="match status" value="1"/>
</dbReference>
<dbReference type="GO" id="GO:0043386">
    <property type="term" value="P:mycotoxin biosynthetic process"/>
    <property type="evidence" value="ECO:0007669"/>
    <property type="project" value="InterPro"/>
</dbReference>
<proteinExistence type="inferred from homology"/>
<dbReference type="OrthoDB" id="3687641at2759"/>
<feature type="region of interest" description="Disordered" evidence="3">
    <location>
        <begin position="483"/>
        <end position="503"/>
    </location>
</feature>
<reference evidence="5 6" key="1">
    <citation type="submission" date="2016-03" db="EMBL/GenBank/DDBJ databases">
        <title>Fine-scale spatial genetic structure of a fungal parasite of coffee scale insects.</title>
        <authorList>
            <person name="Jackson D."/>
            <person name="Zemenick K.A."/>
            <person name="Malloure B."/>
            <person name="Quandt C.A."/>
            <person name="James T.Y."/>
        </authorList>
    </citation>
    <scope>NUCLEOTIDE SEQUENCE [LARGE SCALE GENOMIC DNA]</scope>
    <source>
        <strain evidence="5 6">UM487</strain>
    </source>
</reference>
<keyword evidence="4" id="KW-0812">Transmembrane</keyword>
<accession>A0A179I4N1</accession>
<feature type="transmembrane region" description="Helical" evidence="4">
    <location>
        <begin position="101"/>
        <end position="122"/>
    </location>
</feature>
<dbReference type="PANTHER" id="PTHR33365">
    <property type="entry name" value="YALI0B05434P"/>
    <property type="match status" value="1"/>
</dbReference>
<dbReference type="Proteomes" id="UP000243081">
    <property type="component" value="Unassembled WGS sequence"/>
</dbReference>
<comment type="pathway">
    <text evidence="1">Mycotoxin biosynthesis.</text>
</comment>
<feature type="region of interest" description="Disordered" evidence="3">
    <location>
        <begin position="384"/>
        <end position="466"/>
    </location>
</feature>
<evidence type="ECO:0000313" key="5">
    <source>
        <dbReference type="EMBL" id="OAQ96851.1"/>
    </source>
</evidence>
<comment type="caution">
    <text evidence="5">The sequence shown here is derived from an EMBL/GenBank/DDBJ whole genome shotgun (WGS) entry which is preliminary data.</text>
</comment>
<keyword evidence="4" id="KW-1133">Transmembrane helix</keyword>
<feature type="compositionally biased region" description="Basic and acidic residues" evidence="3">
    <location>
        <begin position="387"/>
        <end position="406"/>
    </location>
</feature>
<evidence type="ECO:0000313" key="6">
    <source>
        <dbReference type="Proteomes" id="UP000243081"/>
    </source>
</evidence>
<evidence type="ECO:0008006" key="7">
    <source>
        <dbReference type="Google" id="ProtNLM"/>
    </source>
</evidence>
<feature type="compositionally biased region" description="Basic and acidic residues" evidence="3">
    <location>
        <begin position="428"/>
        <end position="454"/>
    </location>
</feature>
<keyword evidence="6" id="KW-1185">Reference proteome</keyword>
<dbReference type="InterPro" id="IPR021765">
    <property type="entry name" value="UstYa-like"/>
</dbReference>
<organism evidence="5 6">
    <name type="scientific">Cordyceps confragosa</name>
    <name type="common">Lecanicillium lecanii</name>
    <dbReference type="NCBI Taxonomy" id="2714763"/>
    <lineage>
        <taxon>Eukaryota</taxon>
        <taxon>Fungi</taxon>
        <taxon>Dikarya</taxon>
        <taxon>Ascomycota</taxon>
        <taxon>Pezizomycotina</taxon>
        <taxon>Sordariomycetes</taxon>
        <taxon>Hypocreomycetidae</taxon>
        <taxon>Hypocreales</taxon>
        <taxon>Cordycipitaceae</taxon>
        <taxon>Akanthomyces</taxon>
    </lineage>
</organism>
<dbReference type="AlphaFoldDB" id="A0A179I4N1"/>
<comment type="similarity">
    <text evidence="2">Belongs to the ustYa family.</text>
</comment>
<feature type="compositionally biased region" description="Basic and acidic residues" evidence="3">
    <location>
        <begin position="44"/>
        <end position="57"/>
    </location>
</feature>
<dbReference type="EMBL" id="LUKN01003851">
    <property type="protein sequence ID" value="OAQ96851.1"/>
    <property type="molecule type" value="Genomic_DNA"/>
</dbReference>